<keyword evidence="4 12" id="KW-0812">Transmembrane</keyword>
<evidence type="ECO:0000256" key="6">
    <source>
        <dbReference type="ARBA" id="ARBA00023040"/>
    </source>
</evidence>
<comment type="caution">
    <text evidence="16">The sequence shown here is derived from an EMBL/GenBank/DDBJ whole genome shotgun (WGS) entry which is preliminary data.</text>
</comment>
<evidence type="ECO:0000256" key="11">
    <source>
        <dbReference type="ARBA" id="ARBA00023224"/>
    </source>
</evidence>
<feature type="compositionally biased region" description="Polar residues" evidence="13">
    <location>
        <begin position="453"/>
        <end position="474"/>
    </location>
</feature>
<dbReference type="GO" id="GO:0005886">
    <property type="term" value="C:plasma membrane"/>
    <property type="evidence" value="ECO:0007669"/>
    <property type="project" value="UniProtKB-SubCell"/>
</dbReference>
<keyword evidence="6 12" id="KW-0297">G-protein coupled receptor</keyword>
<feature type="domain" description="G-protein coupled receptors family 1 profile" evidence="15">
    <location>
        <begin position="93"/>
        <end position="360"/>
    </location>
</feature>
<dbReference type="PANTHER" id="PTHR45695:SF26">
    <property type="entry name" value="NEUROPEPTIDE CCHAMIDE-1 RECEPTOR"/>
    <property type="match status" value="1"/>
</dbReference>
<protein>
    <submittedName>
        <fullName evidence="16">Neuropeptide CCHamide-1 receptor-like</fullName>
    </submittedName>
</protein>
<dbReference type="PROSITE" id="PS00237">
    <property type="entry name" value="G_PROTEIN_RECEP_F1_1"/>
    <property type="match status" value="1"/>
</dbReference>
<feature type="transmembrane region" description="Helical" evidence="14">
    <location>
        <begin position="77"/>
        <end position="102"/>
    </location>
</feature>
<keyword evidence="10" id="KW-0325">Glycoprotein</keyword>
<evidence type="ECO:0000256" key="13">
    <source>
        <dbReference type="SAM" id="MobiDB-lite"/>
    </source>
</evidence>
<organism evidence="16 17">
    <name type="scientific">Aphis craccivora</name>
    <name type="common">Cowpea aphid</name>
    <dbReference type="NCBI Taxonomy" id="307492"/>
    <lineage>
        <taxon>Eukaryota</taxon>
        <taxon>Metazoa</taxon>
        <taxon>Ecdysozoa</taxon>
        <taxon>Arthropoda</taxon>
        <taxon>Hexapoda</taxon>
        <taxon>Insecta</taxon>
        <taxon>Pterygota</taxon>
        <taxon>Neoptera</taxon>
        <taxon>Paraneoptera</taxon>
        <taxon>Hemiptera</taxon>
        <taxon>Sternorrhyncha</taxon>
        <taxon>Aphidomorpha</taxon>
        <taxon>Aphidoidea</taxon>
        <taxon>Aphididae</taxon>
        <taxon>Aphidini</taxon>
        <taxon>Aphis</taxon>
        <taxon>Aphis</taxon>
    </lineage>
</organism>
<keyword evidence="17" id="KW-1185">Reference proteome</keyword>
<dbReference type="EMBL" id="VUJU01001559">
    <property type="protein sequence ID" value="KAF0764753.1"/>
    <property type="molecule type" value="Genomic_DNA"/>
</dbReference>
<feature type="transmembrane region" description="Helical" evidence="14">
    <location>
        <begin position="191"/>
        <end position="213"/>
    </location>
</feature>
<dbReference type="PRINTS" id="PR00358">
    <property type="entry name" value="BOMBESINR"/>
</dbReference>
<keyword evidence="8" id="KW-1015">Disulfide bond</keyword>
<dbReference type="AlphaFoldDB" id="A0A6G0Z296"/>
<dbReference type="Gene3D" id="1.20.1070.10">
    <property type="entry name" value="Rhodopsin 7-helix transmembrane proteins"/>
    <property type="match status" value="1"/>
</dbReference>
<dbReference type="Pfam" id="PF00001">
    <property type="entry name" value="7tm_1"/>
    <property type="match status" value="1"/>
</dbReference>
<comment type="subcellular location">
    <subcellularLocation>
        <location evidence="1">Cell membrane</location>
        <topology evidence="1">Multi-pass membrane protein</topology>
    </subcellularLocation>
</comment>
<evidence type="ECO:0000259" key="15">
    <source>
        <dbReference type="PROSITE" id="PS50262"/>
    </source>
</evidence>
<feature type="transmembrane region" description="Helical" evidence="14">
    <location>
        <begin position="252"/>
        <end position="270"/>
    </location>
</feature>
<dbReference type="GO" id="GO:0008188">
    <property type="term" value="F:neuropeptide receptor activity"/>
    <property type="evidence" value="ECO:0007669"/>
    <property type="project" value="TreeGrafter"/>
</dbReference>
<evidence type="ECO:0000256" key="4">
    <source>
        <dbReference type="ARBA" id="ARBA00022692"/>
    </source>
</evidence>
<accession>A0A6G0Z296</accession>
<gene>
    <name evidence="16" type="ORF">FWK35_00015337</name>
</gene>
<evidence type="ECO:0000313" key="16">
    <source>
        <dbReference type="EMBL" id="KAF0764753.1"/>
    </source>
</evidence>
<evidence type="ECO:0000256" key="2">
    <source>
        <dbReference type="ARBA" id="ARBA00010663"/>
    </source>
</evidence>
<keyword evidence="7 14" id="KW-0472">Membrane</keyword>
<evidence type="ECO:0000256" key="8">
    <source>
        <dbReference type="ARBA" id="ARBA00023157"/>
    </source>
</evidence>
<dbReference type="InterPro" id="IPR001556">
    <property type="entry name" value="Bombsn_rcpt-like"/>
</dbReference>
<dbReference type="Proteomes" id="UP000478052">
    <property type="component" value="Unassembled WGS sequence"/>
</dbReference>
<evidence type="ECO:0000256" key="14">
    <source>
        <dbReference type="SAM" id="Phobius"/>
    </source>
</evidence>
<evidence type="ECO:0000256" key="5">
    <source>
        <dbReference type="ARBA" id="ARBA00022989"/>
    </source>
</evidence>
<feature type="region of interest" description="Disordered" evidence="13">
    <location>
        <begin position="422"/>
        <end position="474"/>
    </location>
</feature>
<evidence type="ECO:0000256" key="3">
    <source>
        <dbReference type="ARBA" id="ARBA00022475"/>
    </source>
</evidence>
<keyword evidence="5 14" id="KW-1133">Transmembrane helix</keyword>
<keyword evidence="11 12" id="KW-0807">Transducer</keyword>
<evidence type="ECO:0000256" key="1">
    <source>
        <dbReference type="ARBA" id="ARBA00004651"/>
    </source>
</evidence>
<dbReference type="PANTHER" id="PTHR45695">
    <property type="entry name" value="LEUCOKININ RECEPTOR-RELATED"/>
    <property type="match status" value="1"/>
</dbReference>
<dbReference type="PROSITE" id="PS50262">
    <property type="entry name" value="G_PROTEIN_RECEP_F1_2"/>
    <property type="match status" value="1"/>
</dbReference>
<evidence type="ECO:0000256" key="12">
    <source>
        <dbReference type="RuleBase" id="RU000688"/>
    </source>
</evidence>
<keyword evidence="3" id="KW-1003">Cell membrane</keyword>
<evidence type="ECO:0000313" key="17">
    <source>
        <dbReference type="Proteomes" id="UP000478052"/>
    </source>
</evidence>
<proteinExistence type="inferred from homology"/>
<dbReference type="OrthoDB" id="10049706at2759"/>
<dbReference type="CDD" id="cd15927">
    <property type="entry name" value="7tmA_Bombesin_R-like"/>
    <property type="match status" value="1"/>
</dbReference>
<keyword evidence="9 12" id="KW-0675">Receptor</keyword>
<feature type="transmembrane region" description="Helical" evidence="14">
    <location>
        <begin position="114"/>
        <end position="138"/>
    </location>
</feature>
<evidence type="ECO:0000256" key="7">
    <source>
        <dbReference type="ARBA" id="ARBA00023136"/>
    </source>
</evidence>
<evidence type="ECO:0000256" key="10">
    <source>
        <dbReference type="ARBA" id="ARBA00023180"/>
    </source>
</evidence>
<feature type="compositionally biased region" description="Polar residues" evidence="13">
    <location>
        <begin position="422"/>
        <end position="440"/>
    </location>
</feature>
<feature type="transmembrane region" description="Helical" evidence="14">
    <location>
        <begin position="303"/>
        <end position="326"/>
    </location>
</feature>
<feature type="transmembrane region" description="Helical" evidence="14">
    <location>
        <begin position="338"/>
        <end position="363"/>
    </location>
</feature>
<feature type="transmembrane region" description="Helical" evidence="14">
    <location>
        <begin position="158"/>
        <end position="179"/>
    </location>
</feature>
<sequence>MIQAVSIIFRTIIDYVVKLFNEDDHRNGGRSDTARWGGIDRGQSTVMAASIAISGNYTDVNDSDNVYEPYSNRPETYIVPVVFAMIFVVGVLGNGTLVLVFIRHRSMRNVPNTYILSLALGDLLVIITCVPFTSTVYTVESWPYGELICKLSEATKDVSIGVSVFTLTALSAERYCAIVNPIRRHVSSKPFTLMTAVAIWILAVVLATPSATFSHLATESIPNTNVTIEYCYPFPIELGNGYARGMVMFKLLAYYVVPLCVIGCFYLLMAHHLMVSTRNMPGELQHAGQSGQIRARKKVAKMVLSFVVIFMVSFLPYHVFMVWFHFNSNSRDEYDDYWHAFRIVGFCLSFINSCVNPVALYFISGVFRKHFNRYLFCCCPFARSGPATVESTIQDINLTHVNSTSCRRHNSVVTSHATTLASPSLPTANAPKTATSSDMTTAIGRDEGGARLSRSSGRHTGNTGDDITPSDALQ</sequence>
<dbReference type="PRINTS" id="PR00237">
    <property type="entry name" value="GPCRRHODOPSN"/>
</dbReference>
<dbReference type="InterPro" id="IPR017452">
    <property type="entry name" value="GPCR_Rhodpsn_7TM"/>
</dbReference>
<evidence type="ECO:0000256" key="9">
    <source>
        <dbReference type="ARBA" id="ARBA00023170"/>
    </source>
</evidence>
<dbReference type="InterPro" id="IPR000276">
    <property type="entry name" value="GPCR_Rhodpsn"/>
</dbReference>
<comment type="similarity">
    <text evidence="2 12">Belongs to the G-protein coupled receptor 1 family.</text>
</comment>
<name>A0A6G0Z296_APHCR</name>
<dbReference type="SUPFAM" id="SSF81321">
    <property type="entry name" value="Family A G protein-coupled receptor-like"/>
    <property type="match status" value="1"/>
</dbReference>
<reference evidence="16 17" key="1">
    <citation type="submission" date="2019-08" db="EMBL/GenBank/DDBJ databases">
        <title>Whole genome of Aphis craccivora.</title>
        <authorList>
            <person name="Voronova N.V."/>
            <person name="Shulinski R.S."/>
            <person name="Bandarenka Y.V."/>
            <person name="Zhorov D.G."/>
            <person name="Warner D."/>
        </authorList>
    </citation>
    <scope>NUCLEOTIDE SEQUENCE [LARGE SCALE GENOMIC DNA]</scope>
    <source>
        <strain evidence="16">180601</strain>
        <tissue evidence="16">Whole Body</tissue>
    </source>
</reference>